<dbReference type="OrthoDB" id="384721at2"/>
<gene>
    <name evidence="3" type="ORF">HM131_04790</name>
</gene>
<feature type="chain" id="PRO_5012732428" evidence="1">
    <location>
        <begin position="28"/>
        <end position="313"/>
    </location>
</feature>
<proteinExistence type="predicted"/>
<dbReference type="PROSITE" id="PS51704">
    <property type="entry name" value="GP_PDE"/>
    <property type="match status" value="1"/>
</dbReference>
<protein>
    <submittedName>
        <fullName evidence="3">Glycerophosphodiester phosphodiesterase</fullName>
    </submittedName>
</protein>
<dbReference type="EMBL" id="CP020772">
    <property type="protein sequence ID" value="ARI76193.1"/>
    <property type="molecule type" value="Genomic_DNA"/>
</dbReference>
<dbReference type="PANTHER" id="PTHR46211:SF7">
    <property type="entry name" value="GLYCEROPHOSPHODIESTER PHOSPHODIESTERASE"/>
    <property type="match status" value="1"/>
</dbReference>
<dbReference type="SUPFAM" id="SSF51695">
    <property type="entry name" value="PLC-like phosphodiesterases"/>
    <property type="match status" value="1"/>
</dbReference>
<dbReference type="Proteomes" id="UP000192527">
    <property type="component" value="Chromosome"/>
</dbReference>
<dbReference type="PANTHER" id="PTHR46211">
    <property type="entry name" value="GLYCEROPHOSPHORYL DIESTER PHOSPHODIESTERASE"/>
    <property type="match status" value="1"/>
</dbReference>
<dbReference type="KEGG" id="hmn:HM131_04790"/>
<name>A0A1W5ZSD5_9BACI</name>
<dbReference type="STRING" id="402384.HM131_04790"/>
<dbReference type="InterPro" id="IPR017946">
    <property type="entry name" value="PLC-like_Pdiesterase_TIM-brl"/>
</dbReference>
<dbReference type="AlphaFoldDB" id="A0A1W5ZSD5"/>
<sequence>MKKVFSLVCTTVVLASLMFLSPKPSLAASAAELEPITEVAVVAHRGASGYAPEHTLEAYKQAITMKADYVEFDLQMTKDGELVVLHDTTLDRTTNAEEIFPERAPWSVRDFTLEEIKMLDAGSWFNEVYPDYSKNKYEGLEIPTLQEALDFVDQFAKGNVGVYIETKAPDVYPGMEEKLVSILEENQTFENRSVILQSFSSASLQKLDGMVSEDVPLVQLMGSAPEEESELNAAFDEIQEYADGLGPNQKLVDPTFMEAAHERHLIVHPYTVNTKENMKHLLSLGVDGMFTNYSDQLYDLLKKTGKEKAFEQN</sequence>
<feature type="domain" description="GP-PDE" evidence="2">
    <location>
        <begin position="39"/>
        <end position="301"/>
    </location>
</feature>
<dbReference type="RefSeq" id="WP_085028483.1">
    <property type="nucleotide sequence ID" value="NZ_CP020772.1"/>
</dbReference>
<organism evidence="3 4">
    <name type="scientific">Halobacillus mangrovi</name>
    <dbReference type="NCBI Taxonomy" id="402384"/>
    <lineage>
        <taxon>Bacteria</taxon>
        <taxon>Bacillati</taxon>
        <taxon>Bacillota</taxon>
        <taxon>Bacilli</taxon>
        <taxon>Bacillales</taxon>
        <taxon>Bacillaceae</taxon>
        <taxon>Halobacillus</taxon>
    </lineage>
</organism>
<evidence type="ECO:0000313" key="4">
    <source>
        <dbReference type="Proteomes" id="UP000192527"/>
    </source>
</evidence>
<feature type="signal peptide" evidence="1">
    <location>
        <begin position="1"/>
        <end position="27"/>
    </location>
</feature>
<dbReference type="InterPro" id="IPR030395">
    <property type="entry name" value="GP_PDE_dom"/>
</dbReference>
<evidence type="ECO:0000313" key="3">
    <source>
        <dbReference type="EMBL" id="ARI76193.1"/>
    </source>
</evidence>
<reference evidence="3 4" key="1">
    <citation type="submission" date="2017-04" db="EMBL/GenBank/DDBJ databases">
        <title>The whole genome sequencing and assembly of Halobacillus mangrovi strain.</title>
        <authorList>
            <person name="Lee S.-J."/>
            <person name="Park M.-K."/>
            <person name="Kim J.-Y."/>
            <person name="Lee Y.-J."/>
            <person name="Yi H."/>
            <person name="Bahn Y.-S."/>
            <person name="Kim J.F."/>
            <person name="Lee D.-W."/>
        </authorList>
    </citation>
    <scope>NUCLEOTIDE SEQUENCE [LARGE SCALE GENOMIC DNA]</scope>
    <source>
        <strain evidence="3 4">KTB 131</strain>
    </source>
</reference>
<dbReference type="Pfam" id="PF03009">
    <property type="entry name" value="GDPD"/>
    <property type="match status" value="1"/>
</dbReference>
<dbReference type="CDD" id="cd08601">
    <property type="entry name" value="GDPD_SaGlpQ_like"/>
    <property type="match status" value="1"/>
</dbReference>
<keyword evidence="1" id="KW-0732">Signal</keyword>
<keyword evidence="4" id="KW-1185">Reference proteome</keyword>
<dbReference type="GO" id="GO:0008081">
    <property type="term" value="F:phosphoric diester hydrolase activity"/>
    <property type="evidence" value="ECO:0007669"/>
    <property type="project" value="InterPro"/>
</dbReference>
<evidence type="ECO:0000256" key="1">
    <source>
        <dbReference type="SAM" id="SignalP"/>
    </source>
</evidence>
<dbReference type="Gene3D" id="3.20.20.190">
    <property type="entry name" value="Phosphatidylinositol (PI) phosphodiesterase"/>
    <property type="match status" value="1"/>
</dbReference>
<accession>A0A1W5ZSD5</accession>
<evidence type="ECO:0000259" key="2">
    <source>
        <dbReference type="PROSITE" id="PS51704"/>
    </source>
</evidence>
<dbReference type="GO" id="GO:0006629">
    <property type="term" value="P:lipid metabolic process"/>
    <property type="evidence" value="ECO:0007669"/>
    <property type="project" value="InterPro"/>
</dbReference>